<feature type="transmembrane region" description="Helical" evidence="1">
    <location>
        <begin position="268"/>
        <end position="287"/>
    </location>
</feature>
<comment type="caution">
    <text evidence="2">The sequence shown here is derived from an EMBL/GenBank/DDBJ whole genome shotgun (WGS) entry which is preliminary data.</text>
</comment>
<evidence type="ECO:0000313" key="2">
    <source>
        <dbReference type="EMBL" id="TWE19227.1"/>
    </source>
</evidence>
<dbReference type="EMBL" id="VIVR01000001">
    <property type="protein sequence ID" value="TWE19227.1"/>
    <property type="molecule type" value="Genomic_DNA"/>
</dbReference>
<protein>
    <submittedName>
        <fullName evidence="2">Uncharacterized protein</fullName>
    </submittedName>
</protein>
<reference evidence="2 3" key="1">
    <citation type="submission" date="2019-06" db="EMBL/GenBank/DDBJ databases">
        <title>Sequencing the genomes of 1000 actinobacteria strains.</title>
        <authorList>
            <person name="Klenk H.-P."/>
        </authorList>
    </citation>
    <scope>NUCLEOTIDE SEQUENCE [LARGE SCALE GENOMIC DNA]</scope>
    <source>
        <strain evidence="2 3">DSM 41649</strain>
    </source>
</reference>
<keyword evidence="1" id="KW-0472">Membrane</keyword>
<dbReference type="OrthoDB" id="3400507at2"/>
<keyword evidence="1" id="KW-1133">Transmembrane helix</keyword>
<name>A0A561EUG2_9ACTN</name>
<dbReference type="AlphaFoldDB" id="A0A561EUG2"/>
<evidence type="ECO:0000256" key="1">
    <source>
        <dbReference type="SAM" id="Phobius"/>
    </source>
</evidence>
<feature type="transmembrane region" description="Helical" evidence="1">
    <location>
        <begin position="173"/>
        <end position="194"/>
    </location>
</feature>
<keyword evidence="1" id="KW-0812">Transmembrane</keyword>
<dbReference type="Proteomes" id="UP000318416">
    <property type="component" value="Unassembled WGS sequence"/>
</dbReference>
<organism evidence="2 3">
    <name type="scientific">Kitasatospora atroaurantiaca</name>
    <dbReference type="NCBI Taxonomy" id="285545"/>
    <lineage>
        <taxon>Bacteria</taxon>
        <taxon>Bacillati</taxon>
        <taxon>Actinomycetota</taxon>
        <taxon>Actinomycetes</taxon>
        <taxon>Kitasatosporales</taxon>
        <taxon>Streptomycetaceae</taxon>
        <taxon>Kitasatospora</taxon>
    </lineage>
</organism>
<dbReference type="RefSeq" id="WP_145792868.1">
    <property type="nucleotide sequence ID" value="NZ_BAAABR010000033.1"/>
</dbReference>
<feature type="transmembrane region" description="Helical" evidence="1">
    <location>
        <begin position="228"/>
        <end position="247"/>
    </location>
</feature>
<evidence type="ECO:0000313" key="3">
    <source>
        <dbReference type="Proteomes" id="UP000318416"/>
    </source>
</evidence>
<proteinExistence type="predicted"/>
<sequence>MSGRKPKVLEDVAGRNRSSWRQRCASSIAELQSQLDRIDKNSGGLPSGDKAIADMARKHLGAAREAVEESRGLGAVWMGSAVDRAWPNIHKAEEAVLRLSPEDELCWWGATVLAKAEQHLGESDPRRALLAEHLENNDHRLHKDFKDLAVRTLQAANECADAERAKVRTFRNFLLASVLALATLAMLAFVWGLVSPETIAEKMCFYPNSIRTCPAGSGTAYVPSANDVLLVEFVGMCAAALAGAISLRNIQGTSTPYMVPMALMLLRLPAGALSAFIGILLIRGGFIPGLTNLDSGTQILAWAAFFGIAQESITRLIDQQGNRVLENVRSSMRGFDAEPEAGRAEK</sequence>
<accession>A0A561EUG2</accession>
<gene>
    <name evidence="2" type="ORF">FB465_4341</name>
</gene>
<keyword evidence="3" id="KW-1185">Reference proteome</keyword>